<evidence type="ECO:0000313" key="2">
    <source>
        <dbReference type="EMBL" id="PYH49589.1"/>
    </source>
</evidence>
<dbReference type="Proteomes" id="UP000248349">
    <property type="component" value="Unassembled WGS sequence"/>
</dbReference>
<dbReference type="OrthoDB" id="4406935at2759"/>
<organism evidence="2 3">
    <name type="scientific">Aspergillus saccharolyticus JOP 1030-1</name>
    <dbReference type="NCBI Taxonomy" id="1450539"/>
    <lineage>
        <taxon>Eukaryota</taxon>
        <taxon>Fungi</taxon>
        <taxon>Dikarya</taxon>
        <taxon>Ascomycota</taxon>
        <taxon>Pezizomycotina</taxon>
        <taxon>Eurotiomycetes</taxon>
        <taxon>Eurotiomycetidae</taxon>
        <taxon>Eurotiales</taxon>
        <taxon>Aspergillaceae</taxon>
        <taxon>Aspergillus</taxon>
        <taxon>Aspergillus subgen. Circumdati</taxon>
    </lineage>
</organism>
<keyword evidence="3" id="KW-1185">Reference proteome</keyword>
<evidence type="ECO:0000313" key="3">
    <source>
        <dbReference type="Proteomes" id="UP000248349"/>
    </source>
</evidence>
<feature type="compositionally biased region" description="Polar residues" evidence="1">
    <location>
        <begin position="55"/>
        <end position="68"/>
    </location>
</feature>
<dbReference type="GeneID" id="37078272"/>
<feature type="region of interest" description="Disordered" evidence="1">
    <location>
        <begin position="1"/>
        <end position="125"/>
    </location>
</feature>
<dbReference type="EMBL" id="KZ821218">
    <property type="protein sequence ID" value="PYH49589.1"/>
    <property type="molecule type" value="Genomic_DNA"/>
</dbReference>
<dbReference type="AlphaFoldDB" id="A0A318ZPR5"/>
<dbReference type="RefSeq" id="XP_025435571.1">
    <property type="nucleotide sequence ID" value="XM_025577043.1"/>
</dbReference>
<accession>A0A318ZPR5</accession>
<name>A0A318ZPR5_9EURO</name>
<protein>
    <submittedName>
        <fullName evidence="2">Uncharacterized protein</fullName>
    </submittedName>
</protein>
<gene>
    <name evidence="2" type="ORF">BP01DRAFT_378202</name>
</gene>
<feature type="compositionally biased region" description="Pro residues" evidence="1">
    <location>
        <begin position="13"/>
        <end position="24"/>
    </location>
</feature>
<feature type="compositionally biased region" description="Polar residues" evidence="1">
    <location>
        <begin position="95"/>
        <end position="106"/>
    </location>
</feature>
<proteinExistence type="predicted"/>
<evidence type="ECO:0000256" key="1">
    <source>
        <dbReference type="SAM" id="MobiDB-lite"/>
    </source>
</evidence>
<feature type="compositionally biased region" description="Polar residues" evidence="1">
    <location>
        <begin position="25"/>
        <end position="34"/>
    </location>
</feature>
<sequence length="396" mass="45688">MTSQLPDISERPTPSPTPSTPPSTQPENQGQPSSERPPVQPPSDDIRTRPPESTLPPQSETITKQATATVRAPEPPRVTFSNDLIEQNRFRRMFTSKQKLGPQRTNPLPRVDATPAPAEPPTPEFIWGYENLPRENWPGKRYMPQWMTSVNYRQNLKDASEAMGACAAALATNQHYQVYPKTVASHFPILRTRFTDDGLQEIQSSDVNKKFKTRQTLPYYAALFASRHDREDGAWHWWAIASIREPHPQDTTVPDPGVPQHLLVYDSLPLPKIERWERDRKIGLRNFLRKDQCHMLEEIHREVPIQHIFLNTRRLTADVDDPLMETLWWIWNVANRGDVPCEMGTELDDIRMRVVEAITLKFAVREGEQGRDRHRKLILQTIRRRPWNGKEEASAS</sequence>
<reference evidence="2 3" key="1">
    <citation type="submission" date="2016-12" db="EMBL/GenBank/DDBJ databases">
        <title>The genomes of Aspergillus section Nigri reveals drivers in fungal speciation.</title>
        <authorList>
            <consortium name="DOE Joint Genome Institute"/>
            <person name="Vesth T.C."/>
            <person name="Nybo J."/>
            <person name="Theobald S."/>
            <person name="Brandl J."/>
            <person name="Frisvad J.C."/>
            <person name="Nielsen K.F."/>
            <person name="Lyhne E.K."/>
            <person name="Kogle M.E."/>
            <person name="Kuo A."/>
            <person name="Riley R."/>
            <person name="Clum A."/>
            <person name="Nolan M."/>
            <person name="Lipzen A."/>
            <person name="Salamov A."/>
            <person name="Henrissat B."/>
            <person name="Wiebenga A."/>
            <person name="De Vries R.P."/>
            <person name="Grigoriev I.V."/>
            <person name="Mortensen U.H."/>
            <person name="Andersen M.R."/>
            <person name="Baker S.E."/>
        </authorList>
    </citation>
    <scope>NUCLEOTIDE SEQUENCE [LARGE SCALE GENOMIC DNA]</scope>
    <source>
        <strain evidence="2 3">JOP 1030-1</strain>
    </source>
</reference>